<evidence type="ECO:0000256" key="2">
    <source>
        <dbReference type="ARBA" id="ARBA00022490"/>
    </source>
</evidence>
<evidence type="ECO:0000256" key="5">
    <source>
        <dbReference type="ARBA" id="ARBA00023054"/>
    </source>
</evidence>
<feature type="coiled-coil region" evidence="6">
    <location>
        <begin position="253"/>
        <end position="312"/>
    </location>
</feature>
<evidence type="ECO:0000256" key="4">
    <source>
        <dbReference type="ARBA" id="ARBA00022840"/>
    </source>
</evidence>
<evidence type="ECO:0000256" key="1">
    <source>
        <dbReference type="ARBA" id="ARBA00004496"/>
    </source>
</evidence>
<evidence type="ECO:0000256" key="6">
    <source>
        <dbReference type="SAM" id="Coils"/>
    </source>
</evidence>
<feature type="region of interest" description="Disordered" evidence="7">
    <location>
        <begin position="171"/>
        <end position="209"/>
    </location>
</feature>
<dbReference type="EMBL" id="MCGE01000001">
    <property type="protein sequence ID" value="ORZ25620.1"/>
    <property type="molecule type" value="Genomic_DNA"/>
</dbReference>
<dbReference type="GO" id="GO:0003777">
    <property type="term" value="F:microtubule motor activity"/>
    <property type="evidence" value="ECO:0007669"/>
    <property type="project" value="InterPro"/>
</dbReference>
<dbReference type="GO" id="GO:0005737">
    <property type="term" value="C:cytoplasm"/>
    <property type="evidence" value="ECO:0007669"/>
    <property type="project" value="UniProtKB-SubCell"/>
</dbReference>
<protein>
    <submittedName>
        <fullName evidence="8">Uncharacterized protein</fullName>
    </submittedName>
</protein>
<dbReference type="GO" id="GO:0005875">
    <property type="term" value="C:microtubule associated complex"/>
    <property type="evidence" value="ECO:0007669"/>
    <property type="project" value="TreeGrafter"/>
</dbReference>
<keyword evidence="2" id="KW-0963">Cytoplasm</keyword>
<dbReference type="PANTHER" id="PTHR47969:SF15">
    <property type="entry name" value="CHROMOSOME-ASSOCIATED KINESIN KIF4A-RELATED"/>
    <property type="match status" value="1"/>
</dbReference>
<name>A0A1X2J1B8_9FUNG</name>
<keyword evidence="5 6" id="KW-0175">Coiled coil</keyword>
<dbReference type="InterPro" id="IPR027640">
    <property type="entry name" value="Kinesin-like_fam"/>
</dbReference>
<dbReference type="GO" id="GO:0007018">
    <property type="term" value="P:microtubule-based movement"/>
    <property type="evidence" value="ECO:0007669"/>
    <property type="project" value="InterPro"/>
</dbReference>
<dbReference type="PANTHER" id="PTHR47969">
    <property type="entry name" value="CHROMOSOME-ASSOCIATED KINESIN KIF4A-RELATED"/>
    <property type="match status" value="1"/>
</dbReference>
<dbReference type="GO" id="GO:0007052">
    <property type="term" value="P:mitotic spindle organization"/>
    <property type="evidence" value="ECO:0007669"/>
    <property type="project" value="TreeGrafter"/>
</dbReference>
<dbReference type="STRING" id="90262.A0A1X2J1B8"/>
<dbReference type="Proteomes" id="UP000193560">
    <property type="component" value="Unassembled WGS sequence"/>
</dbReference>
<organism evidence="8 9">
    <name type="scientific">Absidia repens</name>
    <dbReference type="NCBI Taxonomy" id="90262"/>
    <lineage>
        <taxon>Eukaryota</taxon>
        <taxon>Fungi</taxon>
        <taxon>Fungi incertae sedis</taxon>
        <taxon>Mucoromycota</taxon>
        <taxon>Mucoromycotina</taxon>
        <taxon>Mucoromycetes</taxon>
        <taxon>Mucorales</taxon>
        <taxon>Cunninghamellaceae</taxon>
        <taxon>Absidia</taxon>
    </lineage>
</organism>
<proteinExistence type="predicted"/>
<reference evidence="8 9" key="1">
    <citation type="submission" date="2016-07" db="EMBL/GenBank/DDBJ databases">
        <title>Pervasive Adenine N6-methylation of Active Genes in Fungi.</title>
        <authorList>
            <consortium name="DOE Joint Genome Institute"/>
            <person name="Mondo S.J."/>
            <person name="Dannebaum R.O."/>
            <person name="Kuo R.C."/>
            <person name="Labutti K."/>
            <person name="Haridas S."/>
            <person name="Kuo A."/>
            <person name="Salamov A."/>
            <person name="Ahrendt S.R."/>
            <person name="Lipzen A."/>
            <person name="Sullivan W."/>
            <person name="Andreopoulos W.B."/>
            <person name="Clum A."/>
            <person name="Lindquist E."/>
            <person name="Daum C."/>
            <person name="Ramamoorthy G.K."/>
            <person name="Gryganskyi A."/>
            <person name="Culley D."/>
            <person name="Magnuson J.K."/>
            <person name="James T.Y."/>
            <person name="O'Malley M.A."/>
            <person name="Stajich J.E."/>
            <person name="Spatafora J.W."/>
            <person name="Visel A."/>
            <person name="Grigoriev I.V."/>
        </authorList>
    </citation>
    <scope>NUCLEOTIDE SEQUENCE [LARGE SCALE GENOMIC DNA]</scope>
    <source>
        <strain evidence="8 9">NRRL 1336</strain>
    </source>
</reference>
<feature type="compositionally biased region" description="Low complexity" evidence="7">
    <location>
        <begin position="369"/>
        <end position="382"/>
    </location>
</feature>
<comment type="subcellular location">
    <subcellularLocation>
        <location evidence="1">Cytoplasm</location>
    </subcellularLocation>
</comment>
<gene>
    <name evidence="8" type="ORF">BCR42DRAFT_11543</name>
</gene>
<dbReference type="Pfam" id="PF25764">
    <property type="entry name" value="KIF21A_4th"/>
    <property type="match status" value="1"/>
</dbReference>
<accession>A0A1X2J1B8</accession>
<dbReference type="AlphaFoldDB" id="A0A1X2J1B8"/>
<feature type="coiled-coil region" evidence="6">
    <location>
        <begin position="96"/>
        <end position="127"/>
    </location>
</feature>
<comment type="caution">
    <text evidence="8">The sequence shown here is derived from an EMBL/GenBank/DDBJ whole genome shotgun (WGS) entry which is preliminary data.</text>
</comment>
<evidence type="ECO:0000256" key="3">
    <source>
        <dbReference type="ARBA" id="ARBA00022741"/>
    </source>
</evidence>
<keyword evidence="9" id="KW-1185">Reference proteome</keyword>
<sequence>MCHDLTLHEDDDDVQLLAVPSWTDEPKTQSVTDSTKRESLSWTDSLLDDSDISIATSRLSSTYWNMANNGKRHGGRRRSKDLLKILHQVQADLLVKKELVGQLEKSEDEYTQMRINYEDQLKSLEKHLVDMRYQRDYAIGEIEISDMNNANINSHQDITSTNNSVINKEVDRQHQVTKPRTGNTRKQKLHTTTLSPPAPPPPIGHQRRPLDSIPRQIKEIRLQYEGKIKRLTGESQEWKRKYIQTTSSMTSARTRAEQVVTKLRSTIDQMKTEKKQLQRTMKQDNDRLRDQLATAEQEIQQLKRKEAIHLDARKKWDDTNEQQQAMLKKRNDQTLQVNQQMRQLNTVLRKAANEGTFLNEAALERLLAQASSTSSASPLQRQLSRSPPLPVMD</sequence>
<evidence type="ECO:0000256" key="7">
    <source>
        <dbReference type="SAM" id="MobiDB-lite"/>
    </source>
</evidence>
<dbReference type="GO" id="GO:0051231">
    <property type="term" value="P:spindle elongation"/>
    <property type="evidence" value="ECO:0007669"/>
    <property type="project" value="TreeGrafter"/>
</dbReference>
<keyword evidence="3" id="KW-0547">Nucleotide-binding</keyword>
<dbReference type="OrthoDB" id="3176171at2759"/>
<evidence type="ECO:0000313" key="9">
    <source>
        <dbReference type="Proteomes" id="UP000193560"/>
    </source>
</evidence>
<dbReference type="GO" id="GO:0005524">
    <property type="term" value="F:ATP binding"/>
    <property type="evidence" value="ECO:0007669"/>
    <property type="project" value="UniProtKB-KW"/>
</dbReference>
<keyword evidence="4" id="KW-0067">ATP-binding</keyword>
<feature type="region of interest" description="Disordered" evidence="7">
    <location>
        <begin position="369"/>
        <end position="393"/>
    </location>
</feature>
<evidence type="ECO:0000313" key="8">
    <source>
        <dbReference type="EMBL" id="ORZ25620.1"/>
    </source>
</evidence>